<reference evidence="1" key="1">
    <citation type="submission" date="2022-08" db="EMBL/GenBank/DDBJ databases">
        <title>Genome Sequence of Lecanicillium fungicola.</title>
        <authorList>
            <person name="Buettner E."/>
        </authorList>
    </citation>
    <scope>NUCLEOTIDE SEQUENCE</scope>
    <source>
        <strain evidence="1">Babe33</strain>
    </source>
</reference>
<comment type="caution">
    <text evidence="1">The sequence shown here is derived from an EMBL/GenBank/DDBJ whole genome shotgun (WGS) entry which is preliminary data.</text>
</comment>
<evidence type="ECO:0000313" key="2">
    <source>
        <dbReference type="Proteomes" id="UP001143910"/>
    </source>
</evidence>
<dbReference type="EMBL" id="JANJQO010000569">
    <property type="protein sequence ID" value="KAJ2976567.1"/>
    <property type="molecule type" value="Genomic_DNA"/>
</dbReference>
<evidence type="ECO:0000313" key="1">
    <source>
        <dbReference type="EMBL" id="KAJ2976567.1"/>
    </source>
</evidence>
<proteinExistence type="predicted"/>
<keyword evidence="2" id="KW-1185">Reference proteome</keyword>
<name>A0ACC1NB75_9HYPO</name>
<dbReference type="Proteomes" id="UP001143910">
    <property type="component" value="Unassembled WGS sequence"/>
</dbReference>
<accession>A0ACC1NB75</accession>
<sequence length="165" mass="18876">MTQRHPELLCSLSDHFAVQATLRRRTDNQDHTTARTSTTSTLEEPRMDLDNHQPSEQLYDEILAMIAEFTAGERRQQSWRARHFYLAILIWIACLVAIWFSPHNYVSFLLMLLASLGLASGVVDGLIALLFFQTEFKALSEFEWDIRNAKSLLAQANTASFSKLN</sequence>
<gene>
    <name evidence="1" type="ORF">NQ176_g4882</name>
</gene>
<protein>
    <submittedName>
        <fullName evidence="1">Uncharacterized protein</fullName>
    </submittedName>
</protein>
<organism evidence="1 2">
    <name type="scientific">Zarea fungicola</name>
    <dbReference type="NCBI Taxonomy" id="93591"/>
    <lineage>
        <taxon>Eukaryota</taxon>
        <taxon>Fungi</taxon>
        <taxon>Dikarya</taxon>
        <taxon>Ascomycota</taxon>
        <taxon>Pezizomycotina</taxon>
        <taxon>Sordariomycetes</taxon>
        <taxon>Hypocreomycetidae</taxon>
        <taxon>Hypocreales</taxon>
        <taxon>Cordycipitaceae</taxon>
        <taxon>Zarea</taxon>
    </lineage>
</organism>